<dbReference type="RefSeq" id="WP_192462618.1">
    <property type="nucleotide sequence ID" value="NZ_JACYFJ010000004.1"/>
</dbReference>
<reference evidence="7" key="1">
    <citation type="journal article" date="2019" name="Int. J. Syst. Evol. Microbiol.">
        <title>The Global Catalogue of Microorganisms (GCM) 10K type strain sequencing project: providing services to taxonomists for standard genome sequencing and annotation.</title>
        <authorList>
            <consortium name="The Broad Institute Genomics Platform"/>
            <consortium name="The Broad Institute Genome Sequencing Center for Infectious Disease"/>
            <person name="Wu L."/>
            <person name="Ma J."/>
        </authorList>
    </citation>
    <scope>NUCLEOTIDE SEQUENCE [LARGE SCALE GENOMIC DNA]</scope>
    <source>
        <strain evidence="7">CECT 7477</strain>
    </source>
</reference>
<evidence type="ECO:0000256" key="4">
    <source>
        <dbReference type="ARBA" id="ARBA00022837"/>
    </source>
</evidence>
<name>A0ABV8JLB7_9FLAO</name>
<keyword evidence="4" id="KW-0106">Calcium</keyword>
<comment type="subcellular location">
    <subcellularLocation>
        <location evidence="1">Secreted</location>
    </subcellularLocation>
</comment>
<keyword evidence="2" id="KW-0964">Secreted</keyword>
<evidence type="ECO:0000256" key="3">
    <source>
        <dbReference type="ARBA" id="ARBA00022729"/>
    </source>
</evidence>
<sequence length="207" mass="23216">MLGTDPTNTDTDGDGVIDGMEVTDNTDPLDPCDFLLVSQTVEPSPEWKNQDCDMDGLNNEDEMERGTNLTNPDSDGDMILDGQEVNDYTDPLDACSSKGGTAPSNISCELFVELDLVKPGDILNGSFRIINIDRFPDNRVEIYNRWGVLVWETTGYDNENNAFDGKSMGRITIIENQKLPAGVYFYEIKYVHKGEDKMKNGYLYLMR</sequence>
<evidence type="ECO:0000256" key="2">
    <source>
        <dbReference type="ARBA" id="ARBA00022525"/>
    </source>
</evidence>
<dbReference type="InterPro" id="IPR053180">
    <property type="entry name" value="Ca-binding_acidic-repeat"/>
</dbReference>
<dbReference type="Proteomes" id="UP001595814">
    <property type="component" value="Unassembled WGS sequence"/>
</dbReference>
<gene>
    <name evidence="6" type="ORF">ACFOUT_00770</name>
</gene>
<dbReference type="PANTHER" id="PTHR37467:SF1">
    <property type="entry name" value="EXPORTED CALCIUM-BINDING GLYCOPROTEIN"/>
    <property type="match status" value="1"/>
</dbReference>
<evidence type="ECO:0000256" key="1">
    <source>
        <dbReference type="ARBA" id="ARBA00004613"/>
    </source>
</evidence>
<organism evidence="6 7">
    <name type="scientific">Euzebyella saccharophila</name>
    <dbReference type="NCBI Taxonomy" id="679664"/>
    <lineage>
        <taxon>Bacteria</taxon>
        <taxon>Pseudomonadati</taxon>
        <taxon>Bacteroidota</taxon>
        <taxon>Flavobacteriia</taxon>
        <taxon>Flavobacteriales</taxon>
        <taxon>Flavobacteriaceae</taxon>
        <taxon>Euzebyella</taxon>
    </lineage>
</organism>
<keyword evidence="7" id="KW-1185">Reference proteome</keyword>
<dbReference type="InterPro" id="IPR018247">
    <property type="entry name" value="EF_Hand_1_Ca_BS"/>
</dbReference>
<proteinExistence type="predicted"/>
<protein>
    <submittedName>
        <fullName evidence="6">Gliding motility-associated C-terminal domain-containing protein</fullName>
    </submittedName>
</protein>
<evidence type="ECO:0000313" key="7">
    <source>
        <dbReference type="Proteomes" id="UP001595814"/>
    </source>
</evidence>
<dbReference type="Pfam" id="PF18884">
    <property type="entry name" value="TSP3_bac"/>
    <property type="match status" value="3"/>
</dbReference>
<accession>A0ABV8JLB7</accession>
<keyword evidence="3" id="KW-0732">Signal</keyword>
<evidence type="ECO:0000256" key="5">
    <source>
        <dbReference type="SAM" id="MobiDB-lite"/>
    </source>
</evidence>
<feature type="compositionally biased region" description="Acidic residues" evidence="5">
    <location>
        <begin position="52"/>
        <end position="63"/>
    </location>
</feature>
<feature type="region of interest" description="Disordered" evidence="5">
    <location>
        <begin position="45"/>
        <end position="77"/>
    </location>
</feature>
<dbReference type="InterPro" id="IPR059100">
    <property type="entry name" value="TSP3_bac"/>
</dbReference>
<dbReference type="PROSITE" id="PS00018">
    <property type="entry name" value="EF_HAND_1"/>
    <property type="match status" value="1"/>
</dbReference>
<comment type="caution">
    <text evidence="6">The sequence shown here is derived from an EMBL/GenBank/DDBJ whole genome shotgun (WGS) entry which is preliminary data.</text>
</comment>
<dbReference type="PANTHER" id="PTHR37467">
    <property type="entry name" value="EXPORTED CALCIUM-BINDING GLYCOPROTEIN-RELATED"/>
    <property type="match status" value="1"/>
</dbReference>
<evidence type="ECO:0000313" key="6">
    <source>
        <dbReference type="EMBL" id="MFC4094386.1"/>
    </source>
</evidence>
<dbReference type="Pfam" id="PF13585">
    <property type="entry name" value="CHU_C"/>
    <property type="match status" value="1"/>
</dbReference>
<dbReference type="EMBL" id="JBHSAW010000001">
    <property type="protein sequence ID" value="MFC4094386.1"/>
    <property type="molecule type" value="Genomic_DNA"/>
</dbReference>